<evidence type="ECO:0000256" key="1">
    <source>
        <dbReference type="SAM" id="Phobius"/>
    </source>
</evidence>
<protein>
    <submittedName>
        <fullName evidence="2">DUF805 domain-containing protein</fullName>
    </submittedName>
</protein>
<dbReference type="PANTHER" id="PTHR34980:SF1">
    <property type="entry name" value="INNER MEMBRANE PROTEIN"/>
    <property type="match status" value="1"/>
</dbReference>
<name>A0ABT8PZG8_9ENTR</name>
<proteinExistence type="predicted"/>
<dbReference type="PANTHER" id="PTHR34980">
    <property type="entry name" value="INNER MEMBRANE PROTEIN-RELATED-RELATED"/>
    <property type="match status" value="1"/>
</dbReference>
<keyword evidence="1" id="KW-0812">Transmembrane</keyword>
<keyword evidence="1" id="KW-1133">Transmembrane helix</keyword>
<keyword evidence="3" id="KW-1185">Reference proteome</keyword>
<feature type="transmembrane region" description="Helical" evidence="1">
    <location>
        <begin position="20"/>
        <end position="38"/>
    </location>
</feature>
<gene>
    <name evidence="2" type="ORF">Q0A17_20195</name>
</gene>
<evidence type="ECO:0000313" key="2">
    <source>
        <dbReference type="EMBL" id="MDN8601708.1"/>
    </source>
</evidence>
<evidence type="ECO:0000313" key="3">
    <source>
        <dbReference type="Proteomes" id="UP001174867"/>
    </source>
</evidence>
<accession>A0ABT8PZG8</accession>
<dbReference type="Pfam" id="PF05656">
    <property type="entry name" value="DUF805"/>
    <property type="match status" value="1"/>
</dbReference>
<dbReference type="Proteomes" id="UP001174867">
    <property type="component" value="Unassembled WGS sequence"/>
</dbReference>
<dbReference type="InterPro" id="IPR008523">
    <property type="entry name" value="DUF805"/>
</dbReference>
<feature type="transmembrane region" description="Helical" evidence="1">
    <location>
        <begin position="44"/>
        <end position="63"/>
    </location>
</feature>
<sequence>MTIQQWLFSFKGRIGRRDFWIWVGLWFVGMLVLFTLASKQWLEIKTAAFALVCMLWPTAAVMVKRLHDRGRSGLWALLMILAWMLLAGNWVMLPGMWQWVVGRFVPTLILVMMLVDLGAFVGTQGENKFGKDTQDVKYKA</sequence>
<reference evidence="2 3" key="1">
    <citation type="submission" date="2023-07" db="EMBL/GenBank/DDBJ databases">
        <title>Citrobacter selenititolerans sp. nov., isolated from seleniferous soil.</title>
        <authorList>
            <person name="Zhang S."/>
            <person name="Li K."/>
            <person name="Peng J."/>
            <person name="Wang H."/>
            <person name="Sun J."/>
            <person name="Guo Y."/>
        </authorList>
    </citation>
    <scope>NUCLEOTIDE SEQUENCE [LARGE SCALE GENOMIC DNA]</scope>
    <source>
        <strain evidence="2 3">S2-9</strain>
    </source>
</reference>
<dbReference type="RefSeq" id="WP_276293245.1">
    <property type="nucleotide sequence ID" value="NZ_CP119862.1"/>
</dbReference>
<feature type="transmembrane region" description="Helical" evidence="1">
    <location>
        <begin position="75"/>
        <end position="93"/>
    </location>
</feature>
<feature type="transmembrane region" description="Helical" evidence="1">
    <location>
        <begin position="99"/>
        <end position="121"/>
    </location>
</feature>
<comment type="caution">
    <text evidence="2">The sequence shown here is derived from an EMBL/GenBank/DDBJ whole genome shotgun (WGS) entry which is preliminary data.</text>
</comment>
<organism evidence="2 3">
    <name type="scientific">Citrobacter enshiensis</name>
    <dbReference type="NCBI Taxonomy" id="2971264"/>
    <lineage>
        <taxon>Bacteria</taxon>
        <taxon>Pseudomonadati</taxon>
        <taxon>Pseudomonadota</taxon>
        <taxon>Gammaproteobacteria</taxon>
        <taxon>Enterobacterales</taxon>
        <taxon>Enterobacteriaceae</taxon>
        <taxon>Citrobacter</taxon>
    </lineage>
</organism>
<keyword evidence="1" id="KW-0472">Membrane</keyword>
<dbReference type="EMBL" id="JAUJYW010000010">
    <property type="protein sequence ID" value="MDN8601708.1"/>
    <property type="molecule type" value="Genomic_DNA"/>
</dbReference>